<comment type="caution">
    <text evidence="1">The sequence shown here is derived from an EMBL/GenBank/DDBJ whole genome shotgun (WGS) entry which is preliminary data.</text>
</comment>
<dbReference type="AlphaFoldDB" id="A0A177AS06"/>
<evidence type="ECO:0000313" key="2">
    <source>
        <dbReference type="Proteomes" id="UP000078046"/>
    </source>
</evidence>
<organism evidence="1 2">
    <name type="scientific">Intoshia linei</name>
    <dbReference type="NCBI Taxonomy" id="1819745"/>
    <lineage>
        <taxon>Eukaryota</taxon>
        <taxon>Metazoa</taxon>
        <taxon>Spiralia</taxon>
        <taxon>Lophotrochozoa</taxon>
        <taxon>Mesozoa</taxon>
        <taxon>Orthonectida</taxon>
        <taxon>Rhopaluridae</taxon>
        <taxon>Intoshia</taxon>
    </lineage>
</organism>
<proteinExistence type="predicted"/>
<gene>
    <name evidence="1" type="ORF">A3Q56_07513</name>
</gene>
<dbReference type="Gene3D" id="1.10.10.10">
    <property type="entry name" value="Winged helix-like DNA-binding domain superfamily/Winged helix DNA-binding domain"/>
    <property type="match status" value="1"/>
</dbReference>
<dbReference type="EMBL" id="LWCA01001622">
    <property type="protein sequence ID" value="OAF64778.1"/>
    <property type="molecule type" value="Genomic_DNA"/>
</dbReference>
<reference evidence="1 2" key="1">
    <citation type="submission" date="2016-04" db="EMBL/GenBank/DDBJ databases">
        <title>The genome of Intoshia linei affirms orthonectids as highly simplified spiralians.</title>
        <authorList>
            <person name="Mikhailov K.V."/>
            <person name="Slusarev G.S."/>
            <person name="Nikitin M.A."/>
            <person name="Logacheva M.D."/>
            <person name="Penin A."/>
            <person name="Aleoshin V."/>
            <person name="Panchin Y.V."/>
        </authorList>
    </citation>
    <scope>NUCLEOTIDE SEQUENCE [LARGE SCALE GENOMIC DNA]</scope>
    <source>
        <strain evidence="1">Intl2013</strain>
        <tissue evidence="1">Whole animal</tissue>
    </source>
</reference>
<dbReference type="Gene3D" id="3.40.50.1240">
    <property type="entry name" value="Phosphoglycerate mutase-like"/>
    <property type="match status" value="1"/>
</dbReference>
<dbReference type="SUPFAM" id="SSF46689">
    <property type="entry name" value="Homeodomain-like"/>
    <property type="match status" value="1"/>
</dbReference>
<dbReference type="SUPFAM" id="SSF53254">
    <property type="entry name" value="Phosphoglycerate mutase-like"/>
    <property type="match status" value="1"/>
</dbReference>
<dbReference type="InterPro" id="IPR009057">
    <property type="entry name" value="Homeodomain-like_sf"/>
</dbReference>
<keyword evidence="2" id="KW-1185">Reference proteome</keyword>
<name>A0A177AS06_9BILA</name>
<dbReference type="Proteomes" id="UP000078046">
    <property type="component" value="Unassembled WGS sequence"/>
</dbReference>
<evidence type="ECO:0000313" key="1">
    <source>
        <dbReference type="EMBL" id="OAF64778.1"/>
    </source>
</evidence>
<accession>A0A177AS06</accession>
<dbReference type="InterPro" id="IPR029033">
    <property type="entry name" value="His_PPase_superfam"/>
</dbReference>
<sequence>MSLALLSEKASPITIPLPIHSFPKKHDYLLFSKFACPSLVFTNDLINYANKLNYKYKVILTVIHADHALDHSVLKYLTQPLMDFIRKKTERRLNVNTMWDFFESMVHKNKYNKLEPWMLNIYQKNLTYYQSLYNMYHTYYVYLYTNNRITRKLGGYMIKTIVDIFLKERVKREGIKLTVFSTLPQRGLFRQGIAKKIGVSQKTVSNIIKKFKGTGATETLKRSGRPIKANSTLLNYIETETLNNSRISSRKMLKKVEEKFNINVSHNSVINYRNSLGIHA</sequence>
<protein>
    <submittedName>
        <fullName evidence="1">Uncharacterized protein</fullName>
    </submittedName>
</protein>
<dbReference type="InterPro" id="IPR036388">
    <property type="entry name" value="WH-like_DNA-bd_sf"/>
</dbReference>